<proteinExistence type="predicted"/>
<accession>A0A4Y1RB82</accession>
<gene>
    <name evidence="1" type="ORF">Prudu_011748</name>
</gene>
<organism evidence="1">
    <name type="scientific">Prunus dulcis</name>
    <name type="common">Almond</name>
    <name type="synonym">Amygdalus dulcis</name>
    <dbReference type="NCBI Taxonomy" id="3755"/>
    <lineage>
        <taxon>Eukaryota</taxon>
        <taxon>Viridiplantae</taxon>
        <taxon>Streptophyta</taxon>
        <taxon>Embryophyta</taxon>
        <taxon>Tracheophyta</taxon>
        <taxon>Spermatophyta</taxon>
        <taxon>Magnoliopsida</taxon>
        <taxon>eudicotyledons</taxon>
        <taxon>Gunneridae</taxon>
        <taxon>Pentapetalae</taxon>
        <taxon>rosids</taxon>
        <taxon>fabids</taxon>
        <taxon>Rosales</taxon>
        <taxon>Rosaceae</taxon>
        <taxon>Amygdaloideae</taxon>
        <taxon>Amygdaleae</taxon>
        <taxon>Prunus</taxon>
    </lineage>
</organism>
<dbReference type="AlphaFoldDB" id="A0A4Y1RB82"/>
<evidence type="ECO:0000313" key="1">
    <source>
        <dbReference type="EMBL" id="BBH01470.1"/>
    </source>
</evidence>
<name>A0A4Y1RB82_PRUDU</name>
<dbReference type="EMBL" id="AP019300">
    <property type="protein sequence ID" value="BBH01470.1"/>
    <property type="molecule type" value="Genomic_DNA"/>
</dbReference>
<protein>
    <recommendedName>
        <fullName evidence="2">Serine-threonine/tyrosine-protein kinase catalytic domain-containing protein</fullName>
    </recommendedName>
</protein>
<evidence type="ECO:0008006" key="2">
    <source>
        <dbReference type="Google" id="ProtNLM"/>
    </source>
</evidence>
<sequence>MVEGEREAEKTKESLANILLGEIYSHIYSFGVLMLEITSGRKNNRLYKEDRVLNLVGYVCQTNLCRHVYTFLLFKAWESWNEGGGLEIMHTCCSPLRGRECSR</sequence>
<reference evidence="1" key="1">
    <citation type="journal article" date="2019" name="Science">
        <title>Mutation of a bHLH transcription factor allowed almond domestication.</title>
        <authorList>
            <person name="Sanchez-Perez R."/>
            <person name="Pavan S."/>
            <person name="Mazzeo R."/>
            <person name="Moldovan C."/>
            <person name="Aiese Cigliano R."/>
            <person name="Del Cueto J."/>
            <person name="Ricciardi F."/>
            <person name="Lotti C."/>
            <person name="Ricciardi L."/>
            <person name="Dicenta F."/>
            <person name="Lopez-Marques R.L."/>
            <person name="Lindberg Moller B."/>
        </authorList>
    </citation>
    <scope>NUCLEOTIDE SEQUENCE</scope>
</reference>